<name>A0ABT8EQZ8_9ACTN</name>
<dbReference type="PANTHER" id="PTHR36439">
    <property type="entry name" value="BLL4334 PROTEIN"/>
    <property type="match status" value="1"/>
</dbReference>
<organism evidence="1 2">
    <name type="scientific">Nocardioides abyssi</name>
    <dbReference type="NCBI Taxonomy" id="3058370"/>
    <lineage>
        <taxon>Bacteria</taxon>
        <taxon>Bacillati</taxon>
        <taxon>Actinomycetota</taxon>
        <taxon>Actinomycetes</taxon>
        <taxon>Propionibacteriales</taxon>
        <taxon>Nocardioidaceae</taxon>
        <taxon>Nocardioides</taxon>
    </lineage>
</organism>
<dbReference type="Proteomes" id="UP001168537">
    <property type="component" value="Unassembled WGS sequence"/>
</dbReference>
<comment type="caution">
    <text evidence="1">The sequence shown here is derived from an EMBL/GenBank/DDBJ whole genome shotgun (WGS) entry which is preliminary data.</text>
</comment>
<evidence type="ECO:0000313" key="1">
    <source>
        <dbReference type="EMBL" id="MDN4160341.1"/>
    </source>
</evidence>
<accession>A0ABT8EQZ8</accession>
<gene>
    <name evidence="1" type="ORF">QWY29_03155</name>
</gene>
<evidence type="ECO:0000313" key="2">
    <source>
        <dbReference type="Proteomes" id="UP001168537"/>
    </source>
</evidence>
<dbReference type="EMBL" id="JAUHJR010000001">
    <property type="protein sequence ID" value="MDN4160341.1"/>
    <property type="molecule type" value="Genomic_DNA"/>
</dbReference>
<dbReference type="SUPFAM" id="SSF160379">
    <property type="entry name" value="SP0830-like"/>
    <property type="match status" value="1"/>
</dbReference>
<proteinExistence type="predicted"/>
<keyword evidence="2" id="KW-1185">Reference proteome</keyword>
<protein>
    <submittedName>
        <fullName evidence="1">DUF1697 domain-containing protein</fullName>
    </submittedName>
</protein>
<dbReference type="InterPro" id="IPR012545">
    <property type="entry name" value="DUF1697"/>
</dbReference>
<dbReference type="Pfam" id="PF08002">
    <property type="entry name" value="DUF1697"/>
    <property type="match status" value="1"/>
</dbReference>
<dbReference type="PANTHER" id="PTHR36439:SF1">
    <property type="entry name" value="DUF1697 DOMAIN-CONTAINING PROTEIN"/>
    <property type="match status" value="1"/>
</dbReference>
<dbReference type="Gene3D" id="3.30.70.1280">
    <property type="entry name" value="SP0830-like domains"/>
    <property type="match status" value="1"/>
</dbReference>
<dbReference type="PIRSF" id="PIRSF008502">
    <property type="entry name" value="UCP008502"/>
    <property type="match status" value="1"/>
</dbReference>
<sequence>MPTYLAFLRAINLGAKRKLPKDAIVAAVEGLGWTDVRTHLNTGNVRLDCPLGSRREVEAALEEAFGEAAGFEVPTIVLTPAELREVADRAASYAHAGKHYVSFLKEEPSPAAVRALEERSTAEEVAKVGGRAVHLMLGENYHQARLTNAVVEKHLGVATNRNLTVVRTLVERWCS</sequence>
<dbReference type="RefSeq" id="WP_300959203.1">
    <property type="nucleotide sequence ID" value="NZ_JAUHJR010000001.1"/>
</dbReference>
<reference evidence="1" key="1">
    <citation type="submission" date="2023-06" db="EMBL/GenBank/DDBJ databases">
        <title>Draft genome sequence of Nocardioides sp. SOB72.</title>
        <authorList>
            <person name="Zhang G."/>
        </authorList>
    </citation>
    <scope>NUCLEOTIDE SEQUENCE</scope>
    <source>
        <strain evidence="1">SOB72</strain>
    </source>
</reference>